<proteinExistence type="predicted"/>
<evidence type="ECO:0008006" key="3">
    <source>
        <dbReference type="Google" id="ProtNLM"/>
    </source>
</evidence>
<dbReference type="RefSeq" id="WP_013188053.1">
    <property type="nucleotide sequence ID" value="NC_014230.1"/>
</dbReference>
<reference evidence="1 2" key="1">
    <citation type="journal article" date="2010" name="J. Bacteriol.">
        <title>The complete genome sequence of Croceibacter atlanticus HTCC2559T.</title>
        <authorList>
            <person name="Oh H.M."/>
            <person name="Kang I."/>
            <person name="Ferriera S."/>
            <person name="Giovannoni S.J."/>
            <person name="Cho J.C."/>
        </authorList>
    </citation>
    <scope>NUCLEOTIDE SEQUENCE [LARGE SCALE GENOMIC DNA]</scope>
    <source>
        <strain evidence="2">ATCC BAA-628 / HTCC2559 / KCTC 12090</strain>
    </source>
</reference>
<gene>
    <name evidence="1" type="ordered locus">CA2559_11568</name>
</gene>
<organism evidence="1 2">
    <name type="scientific">Croceibacter atlanticus (strain ATCC BAA-628 / JCM 21780 / CIP 108009 / IAM 15332 / KCTC 12090 / HTCC2559)</name>
    <dbReference type="NCBI Taxonomy" id="216432"/>
    <lineage>
        <taxon>Bacteria</taxon>
        <taxon>Pseudomonadati</taxon>
        <taxon>Bacteroidota</taxon>
        <taxon>Flavobacteriia</taxon>
        <taxon>Flavobacteriales</taxon>
        <taxon>Flavobacteriaceae</taxon>
        <taxon>Croceibacter</taxon>
    </lineage>
</organism>
<dbReference type="GeneID" id="89454037"/>
<dbReference type="Proteomes" id="UP000002297">
    <property type="component" value="Chromosome"/>
</dbReference>
<protein>
    <recommendedName>
        <fullName evidence="3">DUF3324 domain-containing protein</fullName>
    </recommendedName>
</protein>
<keyword evidence="2" id="KW-1185">Reference proteome</keyword>
<dbReference type="KEGG" id="cat:CA2559_11568"/>
<dbReference type="STRING" id="216432.CA2559_11568"/>
<evidence type="ECO:0000313" key="1">
    <source>
        <dbReference type="EMBL" id="EAP86672.1"/>
    </source>
</evidence>
<dbReference type="AlphaFoldDB" id="A3UA36"/>
<dbReference type="EMBL" id="CP002046">
    <property type="protein sequence ID" value="EAP86672.1"/>
    <property type="molecule type" value="Genomic_DNA"/>
</dbReference>
<evidence type="ECO:0000313" key="2">
    <source>
        <dbReference type="Proteomes" id="UP000002297"/>
    </source>
</evidence>
<dbReference type="HOGENOM" id="CLU_1060577_0_0_10"/>
<dbReference type="eggNOG" id="COG3121">
    <property type="taxonomic scope" value="Bacteria"/>
</dbReference>
<dbReference type="OrthoDB" id="1119204at2"/>
<name>A3UA36_CROAH</name>
<accession>A3UA36</accession>
<sequence>MKLIATTIICFLFSLQVIHSNVVIINGLTHSFSGVSGQTFQGQIILANTSNEEQRVTFELNEAIYNCDQGRVFIADANHKNSSTAWFTSAVNSKVLAPKERFTYKYSITIPEDNTLNGSYWTTLMVNVDKPIKEEVVANIGLDTKIRYAVRLLTDVNINEEVLLDFESVNLNLNPINNKKQLDINVLNQSGFIENVKLSLEIYDSFGTKVLDTKTKRAKVFPEVCRNYSLDISGLKEGVYQCIVIADSRDEYIGTNISLEVE</sequence>